<dbReference type="GO" id="GO:0005615">
    <property type="term" value="C:extracellular space"/>
    <property type="evidence" value="ECO:0007669"/>
    <property type="project" value="TreeGrafter"/>
</dbReference>
<dbReference type="GO" id="GO:0031012">
    <property type="term" value="C:extracellular matrix"/>
    <property type="evidence" value="ECO:0007669"/>
    <property type="project" value="TreeGrafter"/>
</dbReference>
<dbReference type="AlphaFoldDB" id="A0AB34HKA5"/>
<keyword evidence="3" id="KW-1015">Disulfide bond</keyword>
<evidence type="ECO:0000256" key="2">
    <source>
        <dbReference type="ARBA" id="ARBA00023136"/>
    </source>
</evidence>
<dbReference type="InterPro" id="IPR002919">
    <property type="entry name" value="TIL_dom"/>
</dbReference>
<evidence type="ECO:0000256" key="3">
    <source>
        <dbReference type="ARBA" id="ARBA00023157"/>
    </source>
</evidence>
<dbReference type="Proteomes" id="UP001159641">
    <property type="component" value="Unassembled WGS sequence"/>
</dbReference>
<feature type="domain" description="VWFD" evidence="5">
    <location>
        <begin position="343"/>
        <end position="556"/>
    </location>
</feature>
<comment type="subcellular location">
    <subcellularLocation>
        <location evidence="1">Membrane</location>
    </subcellularLocation>
</comment>
<dbReference type="Pfam" id="PF08742">
    <property type="entry name" value="C8"/>
    <property type="match status" value="2"/>
</dbReference>
<gene>
    <name evidence="6" type="ORF">J1605_004226</name>
</gene>
<protein>
    <recommendedName>
        <fullName evidence="5">VWFD domain-containing protein</fullName>
    </recommendedName>
</protein>
<dbReference type="EMBL" id="JAIQCJ010001271">
    <property type="protein sequence ID" value="KAJ8791421.1"/>
    <property type="molecule type" value="Genomic_DNA"/>
</dbReference>
<sequence length="923" mass="100181">MRRTSLASLLCPYGLEHGDEALPAEGDGFLEELQRQEPFTLFEFTLRTACVCTNGLVSFGEPGALFTPEAFPLEMGQAFAAPFWAGGSTLSRGHVWYRQSRRPELLRRAAQDLAYASLVALPPSMPCSWPPGTKFSFGGPLAPRPNHLTLSCDDLASYFTGKRGQKPSVNEHLLPLPLYIPEAGLAVHARDSATRLAVDTGLELWIQRGHLEFVEPEAEVTVTKGLCGPKALTPLGTPQLEPGSFQASWQEAGSCSSEWPSCPAHLRARYAGPKACGQLSELTGPFAACAWTLPVGPFVDSCVEELCSDNGSLAVFCQALAAITRACQTIDIPVGTWRGPDFCEQFCPENSHWETCANIYGASCPHEEVPLTCHRPCREGCVCNAGYVFTGGLALCAKLRLPSWPGAPAFTAWVENDHLSPTASVTGARRIEVRAHRVKVMTEAQTPGRVQVNGTQAHLPLPLAGGPVYVYFSGSGAVLQTETGLLVTYDWFNHLCVTVPDTYAGRASTVPGLLWAAEGHKGPFQDCDEPAKAQVPMENHVHDLCATRGSREILCTVLGSYAQWCQQHGIPMQPRRHLVVCAATGPKHSRYQLCLDPCRARHLGVLVRLHPPSGGLACAEGCACHDVRTCGPRARCVRPGQCGHSYQHRFMPILAEQAPQPLLFRVLRPDPNFCLPQASTMPCLGQLGWARDAYLASLPDELMHLLLQLRQTRTFPRQLRALLGSVAASNRNFCSLHVSFLYRKEEELSSWGLKTRVILDWGQQVQVTGQKAGPRGPPVAGTQLQLWFNGCNTLFLQVGPEYQGRLCSLCGNFSGDPGPVGEQLYRVLANSSGPLAECHWYKDPVSSCVFNLCQYGPGNRWRASLGCSMVCPANSYYDFCGPPCPATCASLNCPAPCACQCTAGCFCCQGFALKAGICVPHTR</sequence>
<evidence type="ECO:0000256" key="4">
    <source>
        <dbReference type="ARBA" id="ARBA00023180"/>
    </source>
</evidence>
<keyword evidence="4" id="KW-0325">Glycoprotein</keyword>
<dbReference type="Pfam" id="PF06119">
    <property type="entry name" value="NIDO"/>
    <property type="match status" value="1"/>
</dbReference>
<dbReference type="Gene3D" id="2.10.25.10">
    <property type="entry name" value="Laminin"/>
    <property type="match status" value="2"/>
</dbReference>
<evidence type="ECO:0000313" key="7">
    <source>
        <dbReference type="Proteomes" id="UP001159641"/>
    </source>
</evidence>
<dbReference type="GO" id="GO:0016020">
    <property type="term" value="C:membrane"/>
    <property type="evidence" value="ECO:0007669"/>
    <property type="project" value="UniProtKB-SubCell"/>
</dbReference>
<dbReference type="Pfam" id="PF01826">
    <property type="entry name" value="TIL"/>
    <property type="match status" value="2"/>
</dbReference>
<dbReference type="PROSITE" id="PS51233">
    <property type="entry name" value="VWFD"/>
    <property type="match status" value="1"/>
</dbReference>
<evidence type="ECO:0000259" key="5">
    <source>
        <dbReference type="PROSITE" id="PS51233"/>
    </source>
</evidence>
<dbReference type="GO" id="GO:0007160">
    <property type="term" value="P:cell-matrix adhesion"/>
    <property type="evidence" value="ECO:0007669"/>
    <property type="project" value="InterPro"/>
</dbReference>
<dbReference type="InterPro" id="IPR014853">
    <property type="entry name" value="VWF/SSPO/ZAN-like_Cys-rich_dom"/>
</dbReference>
<dbReference type="InterPro" id="IPR050780">
    <property type="entry name" value="Mucin_vWF_Thrombospondin_sf"/>
</dbReference>
<dbReference type="CDD" id="cd19941">
    <property type="entry name" value="TIL"/>
    <property type="match status" value="2"/>
</dbReference>
<proteinExistence type="predicted"/>
<dbReference type="PANTHER" id="PTHR11339:SF374">
    <property type="entry name" value="ZONADHESIN"/>
    <property type="match status" value="1"/>
</dbReference>
<accession>A0AB34HKA5</accession>
<name>A0AB34HKA5_ESCRO</name>
<organism evidence="6 7">
    <name type="scientific">Eschrichtius robustus</name>
    <name type="common">California gray whale</name>
    <name type="synonym">Eschrichtius gibbosus</name>
    <dbReference type="NCBI Taxonomy" id="9764"/>
    <lineage>
        <taxon>Eukaryota</taxon>
        <taxon>Metazoa</taxon>
        <taxon>Chordata</taxon>
        <taxon>Craniata</taxon>
        <taxon>Vertebrata</taxon>
        <taxon>Euteleostomi</taxon>
        <taxon>Mammalia</taxon>
        <taxon>Eutheria</taxon>
        <taxon>Laurasiatheria</taxon>
        <taxon>Artiodactyla</taxon>
        <taxon>Whippomorpha</taxon>
        <taxon>Cetacea</taxon>
        <taxon>Mysticeti</taxon>
        <taxon>Eschrichtiidae</taxon>
        <taxon>Eschrichtius</taxon>
    </lineage>
</organism>
<comment type="caution">
    <text evidence="6">The sequence shown here is derived from an EMBL/GenBank/DDBJ whole genome shotgun (WGS) entry which is preliminary data.</text>
</comment>
<dbReference type="SUPFAM" id="SSF57567">
    <property type="entry name" value="Serine protease inhibitors"/>
    <property type="match status" value="2"/>
</dbReference>
<dbReference type="InterPro" id="IPR001846">
    <property type="entry name" value="VWF_type-D"/>
</dbReference>
<dbReference type="PANTHER" id="PTHR11339">
    <property type="entry name" value="EXTRACELLULAR MATRIX GLYCOPROTEIN RELATED"/>
    <property type="match status" value="1"/>
</dbReference>
<evidence type="ECO:0000313" key="6">
    <source>
        <dbReference type="EMBL" id="KAJ8791421.1"/>
    </source>
</evidence>
<dbReference type="SMART" id="SM00832">
    <property type="entry name" value="C8"/>
    <property type="match status" value="2"/>
</dbReference>
<reference evidence="6 7" key="1">
    <citation type="submission" date="2022-11" db="EMBL/GenBank/DDBJ databases">
        <title>Whole genome sequence of Eschrichtius robustus ER-17-0199.</title>
        <authorList>
            <person name="Bruniche-Olsen A."/>
            <person name="Black A.N."/>
            <person name="Fields C.J."/>
            <person name="Walden K."/>
            <person name="Dewoody J.A."/>
        </authorList>
    </citation>
    <scope>NUCLEOTIDE SEQUENCE [LARGE SCALE GENOMIC DNA]</scope>
    <source>
        <strain evidence="6">ER-17-0199</strain>
        <tissue evidence="6">Blubber</tissue>
    </source>
</reference>
<keyword evidence="7" id="KW-1185">Reference proteome</keyword>
<dbReference type="InterPro" id="IPR003886">
    <property type="entry name" value="NIDO_dom"/>
</dbReference>
<dbReference type="InterPro" id="IPR036084">
    <property type="entry name" value="Ser_inhib-like_sf"/>
</dbReference>
<keyword evidence="2" id="KW-0472">Membrane</keyword>
<evidence type="ECO:0000256" key="1">
    <source>
        <dbReference type="ARBA" id="ARBA00004370"/>
    </source>
</evidence>